<dbReference type="AlphaFoldDB" id="A0A7S4KEQ5"/>
<evidence type="ECO:0000256" key="1">
    <source>
        <dbReference type="SAM" id="Phobius"/>
    </source>
</evidence>
<proteinExistence type="predicted"/>
<evidence type="ECO:0000313" key="2">
    <source>
        <dbReference type="EMBL" id="CAE2292339.1"/>
    </source>
</evidence>
<keyword evidence="1" id="KW-1133">Transmembrane helix</keyword>
<feature type="transmembrane region" description="Helical" evidence="1">
    <location>
        <begin position="43"/>
        <end position="67"/>
    </location>
</feature>
<gene>
    <name evidence="2" type="ORF">GTHE00462_LOCUS11706</name>
</gene>
<protein>
    <submittedName>
        <fullName evidence="2">Uncharacterized protein</fullName>
    </submittedName>
</protein>
<accession>A0A7S4KEQ5</accession>
<keyword evidence="1" id="KW-0472">Membrane</keyword>
<sequence>MSGQERNVSAMHEGEGDARGKPRMRAYVWWYKRALQTLRSSSGVASSAFTSVVALTASVLVAIFLYAKPAILSNGLLSNSSDAYIGQVASSAQCRRFVNLTEHVDSMLLAAHFLLYSQRVEGFFIPQYNMEDRVAPDVQEDEVEQSNVLLTLSQFYREVRRRPDKFPVGLQTRIHEAFLHSFSFWEAHSRSTKSGVRYIIYPRAQIGRLETLSQVILSLLHFHRSLDAGALPRGVGLNAPSFAQTSQGWRVKRALDDYSEYFLRLRLSSGRFVRTLEGNGRPRKQHKLKMHEASSEGAALLAMISLAKYYRRGDLWHKIGESTRAMLDAYAASSDVEEDGKRSDLRDFYEHGALALMEIADSIDPVGGQRAEGDLPEVAARGLLEMSIKIASSLSGEGGGKKQSEDQENWRLAPGLAAAARLAAVKSRGGEEDLEAELTLQFLCLTRRMLTAMSKLQVGGLLADPASAQSTKNKMMRGLRGAPSFNLTKCIGHVQKNLVGSIKGKKEKMKKERDEKEMARAKARLIEVKPGEPISIAEMIQRSKNLSNEQEEQTLTECDRAMHAHQRCTNDNPVGKQGFMACCRQLSGYLFSCVEDYNNLPNHLRTLYVPSYTHYCVPDGHSPLPKGFGQQDHPPRESEFEHRKVRAELDSCDLAAMGGIPSEGGGSTLHLASTARALRAWQASLEFLLPQDLRG</sequence>
<organism evidence="2">
    <name type="scientific">Guillardia theta</name>
    <name type="common">Cryptophyte</name>
    <name type="synonym">Cryptomonas phi</name>
    <dbReference type="NCBI Taxonomy" id="55529"/>
    <lineage>
        <taxon>Eukaryota</taxon>
        <taxon>Cryptophyceae</taxon>
        <taxon>Pyrenomonadales</taxon>
        <taxon>Geminigeraceae</taxon>
        <taxon>Guillardia</taxon>
    </lineage>
</organism>
<keyword evidence="1" id="KW-0812">Transmembrane</keyword>
<dbReference type="EMBL" id="HBKN01015029">
    <property type="protein sequence ID" value="CAE2292339.1"/>
    <property type="molecule type" value="Transcribed_RNA"/>
</dbReference>
<name>A0A7S4KEQ5_GUITH</name>
<reference evidence="2" key="1">
    <citation type="submission" date="2021-01" db="EMBL/GenBank/DDBJ databases">
        <authorList>
            <person name="Corre E."/>
            <person name="Pelletier E."/>
            <person name="Niang G."/>
            <person name="Scheremetjew M."/>
            <person name="Finn R."/>
            <person name="Kale V."/>
            <person name="Holt S."/>
            <person name="Cochrane G."/>
            <person name="Meng A."/>
            <person name="Brown T."/>
            <person name="Cohen L."/>
        </authorList>
    </citation>
    <scope>NUCLEOTIDE SEQUENCE</scope>
    <source>
        <strain evidence="2">CCMP 2712</strain>
    </source>
</reference>